<dbReference type="SUPFAM" id="SSF46689">
    <property type="entry name" value="Homeodomain-like"/>
    <property type="match status" value="1"/>
</dbReference>
<dbReference type="InterPro" id="IPR002197">
    <property type="entry name" value="HTH_Fis"/>
</dbReference>
<evidence type="ECO:0000256" key="2">
    <source>
        <dbReference type="ARBA" id="ARBA00022840"/>
    </source>
</evidence>
<comment type="caution">
    <text evidence="10">The sequence shown here is derived from an EMBL/GenBank/DDBJ whole genome shotgun (WGS) entry which is preliminary data.</text>
</comment>
<dbReference type="Gene3D" id="3.40.50.2300">
    <property type="match status" value="1"/>
</dbReference>
<keyword evidence="5" id="KW-0010">Activator</keyword>
<keyword evidence="2" id="KW-0067">ATP-binding</keyword>
<dbReference type="FunFam" id="3.40.50.300:FF:000006">
    <property type="entry name" value="DNA-binding transcriptional regulator NtrC"/>
    <property type="match status" value="1"/>
</dbReference>
<evidence type="ECO:0000313" key="10">
    <source>
        <dbReference type="EMBL" id="TMQ54652.1"/>
    </source>
</evidence>
<feature type="domain" description="Response regulatory" evidence="9">
    <location>
        <begin position="8"/>
        <end position="122"/>
    </location>
</feature>
<evidence type="ECO:0000256" key="6">
    <source>
        <dbReference type="ARBA" id="ARBA00023163"/>
    </source>
</evidence>
<evidence type="ECO:0000256" key="5">
    <source>
        <dbReference type="ARBA" id="ARBA00023159"/>
    </source>
</evidence>
<evidence type="ECO:0000259" key="9">
    <source>
        <dbReference type="PROSITE" id="PS50110"/>
    </source>
</evidence>
<evidence type="ECO:0000256" key="3">
    <source>
        <dbReference type="ARBA" id="ARBA00023015"/>
    </source>
</evidence>
<dbReference type="AlphaFoldDB" id="A0A538STC9"/>
<dbReference type="CDD" id="cd00009">
    <property type="entry name" value="AAA"/>
    <property type="match status" value="1"/>
</dbReference>
<dbReference type="Pfam" id="PF25601">
    <property type="entry name" value="AAA_lid_14"/>
    <property type="match status" value="1"/>
</dbReference>
<dbReference type="PROSITE" id="PS50045">
    <property type="entry name" value="SIGMA54_INTERACT_4"/>
    <property type="match status" value="1"/>
</dbReference>
<evidence type="ECO:0000259" key="8">
    <source>
        <dbReference type="PROSITE" id="PS50045"/>
    </source>
</evidence>
<evidence type="ECO:0000256" key="7">
    <source>
        <dbReference type="PROSITE-ProRule" id="PRU00169"/>
    </source>
</evidence>
<accession>A0A538STC9</accession>
<dbReference type="InterPro" id="IPR003593">
    <property type="entry name" value="AAA+_ATPase"/>
</dbReference>
<reference evidence="10 11" key="1">
    <citation type="journal article" date="2019" name="Nat. Microbiol.">
        <title>Mediterranean grassland soil C-N compound turnover is dependent on rainfall and depth, and is mediated by genomically divergent microorganisms.</title>
        <authorList>
            <person name="Diamond S."/>
            <person name="Andeer P.F."/>
            <person name="Li Z."/>
            <person name="Crits-Christoph A."/>
            <person name="Burstein D."/>
            <person name="Anantharaman K."/>
            <person name="Lane K.R."/>
            <person name="Thomas B.C."/>
            <person name="Pan C."/>
            <person name="Northen T.R."/>
            <person name="Banfield J.F."/>
        </authorList>
    </citation>
    <scope>NUCLEOTIDE SEQUENCE [LARGE SCALE GENOMIC DNA]</scope>
    <source>
        <strain evidence="10">WS_2</strain>
    </source>
</reference>
<dbReference type="PANTHER" id="PTHR32071">
    <property type="entry name" value="TRANSCRIPTIONAL REGULATORY PROTEIN"/>
    <property type="match status" value="1"/>
</dbReference>
<dbReference type="SUPFAM" id="SSF52540">
    <property type="entry name" value="P-loop containing nucleoside triphosphate hydrolases"/>
    <property type="match status" value="1"/>
</dbReference>
<dbReference type="PANTHER" id="PTHR32071:SF121">
    <property type="entry name" value="SIGMA L-DEPENDENT TRANSCRIPTIONAL REGULATOR YQIR-RELATED"/>
    <property type="match status" value="1"/>
</dbReference>
<dbReference type="InterPro" id="IPR002078">
    <property type="entry name" value="Sigma_54_int"/>
</dbReference>
<dbReference type="InterPro" id="IPR011006">
    <property type="entry name" value="CheY-like_superfamily"/>
</dbReference>
<keyword evidence="7" id="KW-0597">Phosphoprotein</keyword>
<dbReference type="GO" id="GO:0006355">
    <property type="term" value="P:regulation of DNA-templated transcription"/>
    <property type="evidence" value="ECO:0007669"/>
    <property type="project" value="InterPro"/>
</dbReference>
<keyword evidence="6" id="KW-0804">Transcription</keyword>
<dbReference type="PROSITE" id="PS00688">
    <property type="entry name" value="SIGMA54_INTERACT_3"/>
    <property type="match status" value="1"/>
</dbReference>
<dbReference type="Pfam" id="PF02954">
    <property type="entry name" value="HTH_8"/>
    <property type="match status" value="1"/>
</dbReference>
<dbReference type="Gene3D" id="3.40.50.300">
    <property type="entry name" value="P-loop containing nucleotide triphosphate hydrolases"/>
    <property type="match status" value="1"/>
</dbReference>
<sequence length="447" mass="48516">MSSNARLEVLVVDDDRDVRLGLRGMLEDGGHAVEEAANGDEALRMLAERVMDAVLLDLDMPGMNGLDALLKIREVAPDMGVIVVTGKSTTENAFRAAKRGAFDFIGKGVLDAEHLLAVLEEAARITRVRRGAAAGTGGDLGMIGESPALEALMEKVRRVAPSQGRVLVTGENGSGKELVAHAIHALSKRSGGPFVKLNCAAIPKDLVESELFGYERGAFTSAVQPKKGRLEMADQGTLFLDEIGDLSLEAQAKLLRVIETGEFERVGGTRTLRCDVRVVAATNKDLAAARGAGEFREDLFHRLNVLPLHVPALRERRTDIAALARHFLAQACAAEDKPAKQLTEEARRILEAYAWPGNVRELKNLMERAAILVDGDMVRAEDLAVWLEPPASEEGVGLRGEIERREADAIRRALEGAEWNVTQAAAGLGIDRTNLHRKMRKYGIARH</sequence>
<keyword evidence="3" id="KW-0805">Transcription regulation</keyword>
<keyword evidence="4" id="KW-0238">DNA-binding</keyword>
<evidence type="ECO:0000256" key="1">
    <source>
        <dbReference type="ARBA" id="ARBA00022741"/>
    </source>
</evidence>
<dbReference type="Gene3D" id="1.10.8.60">
    <property type="match status" value="1"/>
</dbReference>
<dbReference type="PRINTS" id="PR01590">
    <property type="entry name" value="HTHFIS"/>
</dbReference>
<dbReference type="InterPro" id="IPR058031">
    <property type="entry name" value="AAA_lid_NorR"/>
</dbReference>
<dbReference type="PROSITE" id="PS50110">
    <property type="entry name" value="RESPONSE_REGULATORY"/>
    <property type="match status" value="1"/>
</dbReference>
<dbReference type="SMART" id="SM00382">
    <property type="entry name" value="AAA"/>
    <property type="match status" value="1"/>
</dbReference>
<protein>
    <submittedName>
        <fullName evidence="10">Sigma-54-dependent Fis family transcriptional regulator</fullName>
    </submittedName>
</protein>
<gene>
    <name evidence="10" type="ORF">E6K72_07520</name>
</gene>
<dbReference type="InterPro" id="IPR001789">
    <property type="entry name" value="Sig_transdc_resp-reg_receiver"/>
</dbReference>
<keyword evidence="1" id="KW-0547">Nucleotide-binding</keyword>
<dbReference type="Gene3D" id="1.10.10.60">
    <property type="entry name" value="Homeodomain-like"/>
    <property type="match status" value="1"/>
</dbReference>
<dbReference type="GO" id="GO:0043565">
    <property type="term" value="F:sequence-specific DNA binding"/>
    <property type="evidence" value="ECO:0007669"/>
    <property type="project" value="InterPro"/>
</dbReference>
<proteinExistence type="predicted"/>
<dbReference type="EMBL" id="VBOS01000255">
    <property type="protein sequence ID" value="TMQ54652.1"/>
    <property type="molecule type" value="Genomic_DNA"/>
</dbReference>
<evidence type="ECO:0000256" key="4">
    <source>
        <dbReference type="ARBA" id="ARBA00023125"/>
    </source>
</evidence>
<dbReference type="InterPro" id="IPR025944">
    <property type="entry name" value="Sigma_54_int_dom_CS"/>
</dbReference>
<dbReference type="SMART" id="SM00448">
    <property type="entry name" value="REC"/>
    <property type="match status" value="1"/>
</dbReference>
<dbReference type="Pfam" id="PF00158">
    <property type="entry name" value="Sigma54_activat"/>
    <property type="match status" value="1"/>
</dbReference>
<dbReference type="Pfam" id="PF00072">
    <property type="entry name" value="Response_reg"/>
    <property type="match status" value="1"/>
</dbReference>
<evidence type="ECO:0000313" key="11">
    <source>
        <dbReference type="Proteomes" id="UP000317716"/>
    </source>
</evidence>
<dbReference type="InterPro" id="IPR027417">
    <property type="entry name" value="P-loop_NTPase"/>
</dbReference>
<dbReference type="SUPFAM" id="SSF52172">
    <property type="entry name" value="CheY-like"/>
    <property type="match status" value="1"/>
</dbReference>
<dbReference type="FunFam" id="1.10.8.60:FF:000014">
    <property type="entry name" value="DNA-binding transcriptional regulator NtrC"/>
    <property type="match status" value="1"/>
</dbReference>
<dbReference type="InterPro" id="IPR009057">
    <property type="entry name" value="Homeodomain-like_sf"/>
</dbReference>
<name>A0A538STC9_UNCEI</name>
<dbReference type="Proteomes" id="UP000317716">
    <property type="component" value="Unassembled WGS sequence"/>
</dbReference>
<feature type="modified residue" description="4-aspartylphosphate" evidence="7">
    <location>
        <position position="57"/>
    </location>
</feature>
<dbReference type="GO" id="GO:0005524">
    <property type="term" value="F:ATP binding"/>
    <property type="evidence" value="ECO:0007669"/>
    <property type="project" value="UniProtKB-KW"/>
</dbReference>
<feature type="domain" description="Sigma-54 factor interaction" evidence="8">
    <location>
        <begin position="142"/>
        <end position="371"/>
    </location>
</feature>
<organism evidence="10 11">
    <name type="scientific">Eiseniibacteriota bacterium</name>
    <dbReference type="NCBI Taxonomy" id="2212470"/>
    <lineage>
        <taxon>Bacteria</taxon>
        <taxon>Candidatus Eiseniibacteriota</taxon>
    </lineage>
</organism>
<dbReference type="GO" id="GO:0000160">
    <property type="term" value="P:phosphorelay signal transduction system"/>
    <property type="evidence" value="ECO:0007669"/>
    <property type="project" value="InterPro"/>
</dbReference>